<dbReference type="RefSeq" id="WP_160196696.1">
    <property type="nucleotide sequence ID" value="NZ_QXXA01000005.1"/>
</dbReference>
<evidence type="ECO:0000313" key="2">
    <source>
        <dbReference type="EMBL" id="NBI06213.1"/>
    </source>
</evidence>
<feature type="transmembrane region" description="Helical" evidence="1">
    <location>
        <begin position="129"/>
        <end position="151"/>
    </location>
</feature>
<reference evidence="2 3" key="1">
    <citation type="submission" date="2018-08" db="EMBL/GenBank/DDBJ databases">
        <title>Murine metabolic-syndrome-specific gut microbial biobank.</title>
        <authorList>
            <person name="Liu C."/>
        </authorList>
    </citation>
    <scope>NUCLEOTIDE SEQUENCE [LARGE SCALE GENOMIC DNA]</scope>
    <source>
        <strain evidence="2 3">583</strain>
    </source>
</reference>
<gene>
    <name evidence="2" type="ORF">D3Z33_04975</name>
</gene>
<dbReference type="Proteomes" id="UP000467132">
    <property type="component" value="Unassembled WGS sequence"/>
</dbReference>
<evidence type="ECO:0000313" key="3">
    <source>
        <dbReference type="Proteomes" id="UP000467132"/>
    </source>
</evidence>
<dbReference type="OrthoDB" id="1655249at2"/>
<dbReference type="AlphaFoldDB" id="A0A845R0X4"/>
<keyword evidence="1" id="KW-0472">Membrane</keyword>
<comment type="caution">
    <text evidence="2">The sequence shown here is derived from an EMBL/GenBank/DDBJ whole genome shotgun (WGS) entry which is preliminary data.</text>
</comment>
<proteinExistence type="predicted"/>
<evidence type="ECO:0008006" key="4">
    <source>
        <dbReference type="Google" id="ProtNLM"/>
    </source>
</evidence>
<evidence type="ECO:0000256" key="1">
    <source>
        <dbReference type="SAM" id="Phobius"/>
    </source>
</evidence>
<accession>A0A845R0X4</accession>
<dbReference type="SUPFAM" id="SSF158560">
    <property type="entry name" value="BH3980-like"/>
    <property type="match status" value="1"/>
</dbReference>
<name>A0A845R0X4_9CLOT</name>
<sequence length="227" mass="26214">MIGNEMTLLKKENKKQTREIKEEDKDMIKNIMRSMSIFKLNSYDTEVVKRDLIGMAHELRLRNSSLKEEINGDVKGFAKEIINNGNGPSKIEIILNFLSKLFGWISIWLMSVSIIAYGQFNWGMNSNLFVFYIITVIVIFIMESIITPIFIAEKGFKKNIPQIISTFSFIALIGIILLTNNNSEKIQVNSLYIIIPSAVIYLIIQYLKKINIHRLAREKNNYISDLK</sequence>
<dbReference type="EMBL" id="QXXA01000005">
    <property type="protein sequence ID" value="NBI06213.1"/>
    <property type="molecule type" value="Genomic_DNA"/>
</dbReference>
<feature type="transmembrane region" description="Helical" evidence="1">
    <location>
        <begin position="163"/>
        <end position="180"/>
    </location>
</feature>
<protein>
    <recommendedName>
        <fullName evidence="4">DUF1129 family protein</fullName>
    </recommendedName>
</protein>
<keyword evidence="3" id="KW-1185">Reference proteome</keyword>
<keyword evidence="1" id="KW-0812">Transmembrane</keyword>
<feature type="transmembrane region" description="Helical" evidence="1">
    <location>
        <begin position="97"/>
        <end position="117"/>
    </location>
</feature>
<feature type="transmembrane region" description="Helical" evidence="1">
    <location>
        <begin position="186"/>
        <end position="207"/>
    </location>
</feature>
<organism evidence="2 3">
    <name type="scientific">Senegalia massiliensis</name>
    <dbReference type="NCBI Taxonomy" id="1720316"/>
    <lineage>
        <taxon>Bacteria</taxon>
        <taxon>Bacillati</taxon>
        <taxon>Bacillota</taxon>
        <taxon>Clostridia</taxon>
        <taxon>Eubacteriales</taxon>
        <taxon>Clostridiaceae</taxon>
        <taxon>Senegalia</taxon>
    </lineage>
</organism>
<keyword evidence="1" id="KW-1133">Transmembrane helix</keyword>